<keyword evidence="2" id="KW-1185">Reference proteome</keyword>
<evidence type="ECO:0000313" key="2">
    <source>
        <dbReference type="Proteomes" id="UP000001591"/>
    </source>
</evidence>
<dbReference type="OrthoDB" id="7304878at2"/>
<gene>
    <name evidence="1" type="ordered locus">RC1_2012</name>
</gene>
<reference evidence="1 2" key="1">
    <citation type="journal article" date="2010" name="BMC Genomics">
        <title>Metabolic flexibility revealed in the genome of the cyst-forming alpha-1 proteobacterium Rhodospirillum centenum.</title>
        <authorList>
            <person name="Lu Y.K."/>
            <person name="Marden J."/>
            <person name="Han M."/>
            <person name="Swingley W.D."/>
            <person name="Mastrian S.D."/>
            <person name="Chowdhury S.R."/>
            <person name="Hao J."/>
            <person name="Helmy T."/>
            <person name="Kim S."/>
            <person name="Kurdoglu A.A."/>
            <person name="Matthies H.J."/>
            <person name="Rollo D."/>
            <person name="Stothard P."/>
            <person name="Blankenship R.E."/>
            <person name="Bauer C.E."/>
            <person name="Touchman J.W."/>
        </authorList>
    </citation>
    <scope>NUCLEOTIDE SEQUENCE [LARGE SCALE GENOMIC DNA]</scope>
    <source>
        <strain evidence="2">ATCC 51521 / SW</strain>
    </source>
</reference>
<dbReference type="KEGG" id="rce:RC1_2012"/>
<dbReference type="RefSeq" id="WP_012567190.1">
    <property type="nucleotide sequence ID" value="NC_011420.2"/>
</dbReference>
<organism evidence="1 2">
    <name type="scientific">Rhodospirillum centenum (strain ATCC 51521 / SW)</name>
    <dbReference type="NCBI Taxonomy" id="414684"/>
    <lineage>
        <taxon>Bacteria</taxon>
        <taxon>Pseudomonadati</taxon>
        <taxon>Pseudomonadota</taxon>
        <taxon>Alphaproteobacteria</taxon>
        <taxon>Rhodospirillales</taxon>
        <taxon>Rhodospirillaceae</taxon>
        <taxon>Rhodospirillum</taxon>
    </lineage>
</organism>
<dbReference type="HOGENOM" id="CLU_2131561_0_0_5"/>
<protein>
    <recommendedName>
        <fullName evidence="3">PilZ domain-containing protein</fullName>
    </recommendedName>
</protein>
<evidence type="ECO:0008006" key="3">
    <source>
        <dbReference type="Google" id="ProtNLM"/>
    </source>
</evidence>
<proteinExistence type="predicted"/>
<accession>B6INY5</accession>
<dbReference type="STRING" id="414684.RC1_2012"/>
<dbReference type="Proteomes" id="UP000001591">
    <property type="component" value="Chromosome"/>
</dbReference>
<dbReference type="AlphaFoldDB" id="B6INY5"/>
<sequence>MGVFDFLKVTVVEKTVVASYKAALTVDGKPLPVANLGMDSVTAGAPGKLKQGQRVSFALALTDPKESLSIRGTGVVASVDKTQAKIQFQGLPDQTRQQVARFLARYLINRPAS</sequence>
<name>B6INY5_RHOCS</name>
<evidence type="ECO:0000313" key="1">
    <source>
        <dbReference type="EMBL" id="ACI99405.1"/>
    </source>
</evidence>
<dbReference type="EMBL" id="CP000613">
    <property type="protein sequence ID" value="ACI99405.1"/>
    <property type="molecule type" value="Genomic_DNA"/>
</dbReference>